<dbReference type="EMBL" id="JBBWWR010000011">
    <property type="protein sequence ID" value="KAK8960186.1"/>
    <property type="molecule type" value="Genomic_DNA"/>
</dbReference>
<evidence type="ECO:0000313" key="1">
    <source>
        <dbReference type="EMBL" id="KAK8960186.1"/>
    </source>
</evidence>
<protein>
    <submittedName>
        <fullName evidence="1">Uncharacterized protein</fullName>
    </submittedName>
</protein>
<comment type="caution">
    <text evidence="1">The sequence shown here is derived from an EMBL/GenBank/DDBJ whole genome shotgun (WGS) entry which is preliminary data.</text>
</comment>
<accession>A0ABR2M967</accession>
<name>A0ABR2M967_9ASPA</name>
<sequence>MGSNQKEHKMCERISIIFHNKRPTTCSGQRTLKSLSCHCSLLASKANKFRGCIRQIEQRNPSGAFELDIISIYLHFKY</sequence>
<proteinExistence type="predicted"/>
<organism evidence="1 2">
    <name type="scientific">Platanthera guangdongensis</name>
    <dbReference type="NCBI Taxonomy" id="2320717"/>
    <lineage>
        <taxon>Eukaryota</taxon>
        <taxon>Viridiplantae</taxon>
        <taxon>Streptophyta</taxon>
        <taxon>Embryophyta</taxon>
        <taxon>Tracheophyta</taxon>
        <taxon>Spermatophyta</taxon>
        <taxon>Magnoliopsida</taxon>
        <taxon>Liliopsida</taxon>
        <taxon>Asparagales</taxon>
        <taxon>Orchidaceae</taxon>
        <taxon>Orchidoideae</taxon>
        <taxon>Orchideae</taxon>
        <taxon>Orchidinae</taxon>
        <taxon>Platanthera</taxon>
    </lineage>
</organism>
<reference evidence="1 2" key="1">
    <citation type="journal article" date="2022" name="Nat. Plants">
        <title>Genomes of leafy and leafless Platanthera orchids illuminate the evolution of mycoheterotrophy.</title>
        <authorList>
            <person name="Li M.H."/>
            <person name="Liu K.W."/>
            <person name="Li Z."/>
            <person name="Lu H.C."/>
            <person name="Ye Q.L."/>
            <person name="Zhang D."/>
            <person name="Wang J.Y."/>
            <person name="Li Y.F."/>
            <person name="Zhong Z.M."/>
            <person name="Liu X."/>
            <person name="Yu X."/>
            <person name="Liu D.K."/>
            <person name="Tu X.D."/>
            <person name="Liu B."/>
            <person name="Hao Y."/>
            <person name="Liao X.Y."/>
            <person name="Jiang Y.T."/>
            <person name="Sun W.H."/>
            <person name="Chen J."/>
            <person name="Chen Y.Q."/>
            <person name="Ai Y."/>
            <person name="Zhai J.W."/>
            <person name="Wu S.S."/>
            <person name="Zhou Z."/>
            <person name="Hsiao Y.Y."/>
            <person name="Wu W.L."/>
            <person name="Chen Y.Y."/>
            <person name="Lin Y.F."/>
            <person name="Hsu J.L."/>
            <person name="Li C.Y."/>
            <person name="Wang Z.W."/>
            <person name="Zhao X."/>
            <person name="Zhong W.Y."/>
            <person name="Ma X.K."/>
            <person name="Ma L."/>
            <person name="Huang J."/>
            <person name="Chen G.Z."/>
            <person name="Huang M.Z."/>
            <person name="Huang L."/>
            <person name="Peng D.H."/>
            <person name="Luo Y.B."/>
            <person name="Zou S.Q."/>
            <person name="Chen S.P."/>
            <person name="Lan S."/>
            <person name="Tsai W.C."/>
            <person name="Van de Peer Y."/>
            <person name="Liu Z.J."/>
        </authorList>
    </citation>
    <scope>NUCLEOTIDE SEQUENCE [LARGE SCALE GENOMIC DNA]</scope>
    <source>
        <strain evidence="1">Lor288</strain>
    </source>
</reference>
<dbReference type="Proteomes" id="UP001412067">
    <property type="component" value="Unassembled WGS sequence"/>
</dbReference>
<gene>
    <name evidence="1" type="ORF">KSP40_PGU006265</name>
</gene>
<evidence type="ECO:0000313" key="2">
    <source>
        <dbReference type="Proteomes" id="UP001412067"/>
    </source>
</evidence>
<keyword evidence="2" id="KW-1185">Reference proteome</keyword>